<evidence type="ECO:0000313" key="2">
    <source>
        <dbReference type="EnsemblMetazoa" id="XP_008183177.1"/>
    </source>
</evidence>
<organism evidence="2 3">
    <name type="scientific">Acyrthosiphon pisum</name>
    <name type="common">Pea aphid</name>
    <dbReference type="NCBI Taxonomy" id="7029"/>
    <lineage>
        <taxon>Eukaryota</taxon>
        <taxon>Metazoa</taxon>
        <taxon>Ecdysozoa</taxon>
        <taxon>Arthropoda</taxon>
        <taxon>Hexapoda</taxon>
        <taxon>Insecta</taxon>
        <taxon>Pterygota</taxon>
        <taxon>Neoptera</taxon>
        <taxon>Paraneoptera</taxon>
        <taxon>Hemiptera</taxon>
        <taxon>Sternorrhyncha</taxon>
        <taxon>Aphidomorpha</taxon>
        <taxon>Aphidoidea</taxon>
        <taxon>Aphididae</taxon>
        <taxon>Macrosiphini</taxon>
        <taxon>Acyrthosiphon</taxon>
    </lineage>
</organism>
<feature type="compositionally biased region" description="Basic and acidic residues" evidence="1">
    <location>
        <begin position="54"/>
        <end position="63"/>
    </location>
</feature>
<reference evidence="3" key="1">
    <citation type="submission" date="2010-06" db="EMBL/GenBank/DDBJ databases">
        <authorList>
            <person name="Jiang H."/>
            <person name="Abraham K."/>
            <person name="Ali S."/>
            <person name="Alsbrooks S.L."/>
            <person name="Anim B.N."/>
            <person name="Anosike U.S."/>
            <person name="Attaway T."/>
            <person name="Bandaranaike D.P."/>
            <person name="Battles P.K."/>
            <person name="Bell S.N."/>
            <person name="Bell A.V."/>
            <person name="Beltran B."/>
            <person name="Bickham C."/>
            <person name="Bustamante Y."/>
            <person name="Caleb T."/>
            <person name="Canada A."/>
            <person name="Cardenas V."/>
            <person name="Carter K."/>
            <person name="Chacko J."/>
            <person name="Chandrabose M.N."/>
            <person name="Chavez D."/>
            <person name="Chavez A."/>
            <person name="Chen L."/>
            <person name="Chu H.-S."/>
            <person name="Claassen K.J."/>
            <person name="Cockrell R."/>
            <person name="Collins M."/>
            <person name="Cooper J.A."/>
            <person name="Cree A."/>
            <person name="Curry S.M."/>
            <person name="Da Y."/>
            <person name="Dao M.D."/>
            <person name="Das B."/>
            <person name="Davila M.-L."/>
            <person name="Davy-Carroll L."/>
            <person name="Denson S."/>
            <person name="Dinh H."/>
            <person name="Ebong V.E."/>
            <person name="Edwards J.R."/>
            <person name="Egan A."/>
            <person name="El-Daye J."/>
            <person name="Escobedo L."/>
            <person name="Fernandez S."/>
            <person name="Fernando P.R."/>
            <person name="Flagg N."/>
            <person name="Forbes L.D."/>
            <person name="Fowler R.G."/>
            <person name="Fu Q."/>
            <person name="Gabisi R.A."/>
            <person name="Ganer J."/>
            <person name="Garbino Pronczuk A."/>
            <person name="Garcia R.M."/>
            <person name="Garner T."/>
            <person name="Garrett T.E."/>
            <person name="Gonzalez D.A."/>
            <person name="Hamid H."/>
            <person name="Hawkins E.S."/>
            <person name="Hirani K."/>
            <person name="Hogues M.E."/>
            <person name="Hollins B."/>
            <person name="Hsiao C.-H."/>
            <person name="Jabil R."/>
            <person name="James M.L."/>
            <person name="Jhangiani S.N."/>
            <person name="Johnson B."/>
            <person name="Johnson Q."/>
            <person name="Joshi V."/>
            <person name="Kalu J.B."/>
            <person name="Kam C."/>
            <person name="Kashfia A."/>
            <person name="Keebler J."/>
            <person name="Kisamo H."/>
            <person name="Kovar C.L."/>
            <person name="Lago L.A."/>
            <person name="Lai C.-Y."/>
            <person name="Laidlaw J."/>
            <person name="Lara F."/>
            <person name="Le T.-K."/>
            <person name="Lee S.L."/>
            <person name="Legall F.H."/>
            <person name="Lemon S.J."/>
            <person name="Lewis L.R."/>
            <person name="Li B."/>
            <person name="Liu Y."/>
            <person name="Liu Y.-S."/>
            <person name="Lopez J."/>
            <person name="Lozado R.J."/>
            <person name="Lu J."/>
            <person name="Madu R.C."/>
            <person name="Maheshwari M."/>
            <person name="Maheshwari R."/>
            <person name="Malloy K."/>
            <person name="Martinez E."/>
            <person name="Mathew T."/>
            <person name="Mercado I.C."/>
            <person name="Mercado C."/>
            <person name="Meyer B."/>
            <person name="Montgomery K."/>
            <person name="Morgan M.B."/>
            <person name="Munidasa M."/>
            <person name="Nazareth L.V."/>
            <person name="Nelson J."/>
            <person name="Ng B.M."/>
            <person name="Nguyen N.B."/>
            <person name="Nguyen P.Q."/>
            <person name="Nguyen T."/>
            <person name="Obregon M."/>
            <person name="Okwuonu G.O."/>
            <person name="Onwere C.G."/>
            <person name="Orozco G."/>
            <person name="Parra A."/>
            <person name="Patel S."/>
            <person name="Patil S."/>
            <person name="Perez A."/>
            <person name="Perez Y."/>
            <person name="Pham C."/>
            <person name="Primus E.L."/>
            <person name="Pu L.-L."/>
            <person name="Puazo M."/>
            <person name="Qin X."/>
            <person name="Quiroz J.B."/>
            <person name="Reese J."/>
            <person name="Richards S."/>
            <person name="Rives C.M."/>
            <person name="Robberts R."/>
            <person name="Ruiz S.J."/>
            <person name="Ruiz M.J."/>
            <person name="Santibanez J."/>
            <person name="Schneider B.W."/>
            <person name="Sisson I."/>
            <person name="Smith M."/>
            <person name="Sodergren E."/>
            <person name="Song X.-Z."/>
            <person name="Song B.B."/>
            <person name="Summersgill H."/>
            <person name="Thelus R."/>
            <person name="Thornton R.D."/>
            <person name="Trejos Z.Y."/>
            <person name="Usmani K."/>
            <person name="Vattathil S."/>
            <person name="Villasana D."/>
            <person name="Walker D.L."/>
            <person name="Wang S."/>
            <person name="Wang K."/>
            <person name="White C.S."/>
            <person name="Williams A.C."/>
            <person name="Williamson J."/>
            <person name="Wilson K."/>
            <person name="Woghiren I.O."/>
            <person name="Woodworth J.R."/>
            <person name="Worley K.C."/>
            <person name="Wright R.A."/>
            <person name="Wu W."/>
            <person name="Young L."/>
            <person name="Zhang L."/>
            <person name="Zhang J."/>
            <person name="Zhu Y."/>
            <person name="Muzny D.M."/>
            <person name="Weinstock G."/>
            <person name="Gibbs R.A."/>
        </authorList>
    </citation>
    <scope>NUCLEOTIDE SEQUENCE [LARGE SCALE GENOMIC DNA]</scope>
    <source>
        <strain evidence="3">LSR1</strain>
    </source>
</reference>
<reference evidence="2" key="2">
    <citation type="submission" date="2022-06" db="UniProtKB">
        <authorList>
            <consortium name="EnsemblMetazoa"/>
        </authorList>
    </citation>
    <scope>IDENTIFICATION</scope>
</reference>
<dbReference type="GeneID" id="103309464"/>
<protein>
    <submittedName>
        <fullName evidence="2">Uncharacterized protein</fullName>
    </submittedName>
</protein>
<feature type="region of interest" description="Disordered" evidence="1">
    <location>
        <begin position="1"/>
        <end position="70"/>
    </location>
</feature>
<keyword evidence="3" id="KW-1185">Reference proteome</keyword>
<dbReference type="OrthoDB" id="68090at2759"/>
<dbReference type="Proteomes" id="UP000007819">
    <property type="component" value="Chromosome A2"/>
</dbReference>
<evidence type="ECO:0000313" key="3">
    <source>
        <dbReference type="Proteomes" id="UP000007819"/>
    </source>
</evidence>
<dbReference type="AlphaFoldDB" id="A0A8R2F8B0"/>
<dbReference type="EnsemblMetazoa" id="XM_008184955.3">
    <property type="protein sequence ID" value="XP_008183177.1"/>
    <property type="gene ID" value="LOC103309464"/>
</dbReference>
<dbReference type="RefSeq" id="XP_008183177.1">
    <property type="nucleotide sequence ID" value="XM_008184955.3"/>
</dbReference>
<accession>A0A8R2F8B0</accession>
<dbReference type="KEGG" id="api:103309464"/>
<sequence length="70" mass="7821">MPDSNPIGGGGMLFDPLMQRRRPNNGPGIPPMARFDPTLPINPDPMMPGSFSRPRPDHMRPPDFDDSLYM</sequence>
<name>A0A8R2F8B0_ACYPI</name>
<evidence type="ECO:0000256" key="1">
    <source>
        <dbReference type="SAM" id="MobiDB-lite"/>
    </source>
</evidence>
<proteinExistence type="predicted"/>